<protein>
    <submittedName>
        <fullName evidence="1">Uncharacterized protein</fullName>
    </submittedName>
</protein>
<evidence type="ECO:0000313" key="2">
    <source>
        <dbReference type="Proteomes" id="UP000252517"/>
    </source>
</evidence>
<name>A0A367X072_9PROT</name>
<sequence>MSKKSQHPPLGDIPETTAFEIVASGFGAIPVIGPTIQTVLNKTIPNIRAERVETYLRYLQDQIDELKLKLALERPEGLDLFEEGLWQSARAVSEKRKKYIQSLVADGLNNNREHSESQYYLRLLTQLGDDDIIRLWDELTWFRDHPNATDEEKAKRWTGFSETENARRLYLASFGLLKAHATYGGGNVAGEPTEVCKKFLELVGLWV</sequence>
<reference evidence="1 2" key="1">
    <citation type="submission" date="2014-07" db="EMBL/GenBank/DDBJ databases">
        <title>Draft genome sequence of Thalassospira profundimaris S25-3-2.</title>
        <authorList>
            <person name="Lai Q."/>
            <person name="Shao Z."/>
        </authorList>
    </citation>
    <scope>NUCLEOTIDE SEQUENCE [LARGE SCALE GENOMIC DNA]</scope>
    <source>
        <strain evidence="1 2">S25-3-2</strain>
    </source>
</reference>
<dbReference type="AlphaFoldDB" id="A0A367X072"/>
<comment type="caution">
    <text evidence="1">The sequence shown here is derived from an EMBL/GenBank/DDBJ whole genome shotgun (WGS) entry which is preliminary data.</text>
</comment>
<gene>
    <name evidence="1" type="ORF">TH25_16370</name>
</gene>
<organism evidence="1 2">
    <name type="scientific">Thalassospira profundimaris</name>
    <dbReference type="NCBI Taxonomy" id="502049"/>
    <lineage>
        <taxon>Bacteria</taxon>
        <taxon>Pseudomonadati</taxon>
        <taxon>Pseudomonadota</taxon>
        <taxon>Alphaproteobacteria</taxon>
        <taxon>Rhodospirillales</taxon>
        <taxon>Thalassospiraceae</taxon>
        <taxon>Thalassospira</taxon>
    </lineage>
</organism>
<evidence type="ECO:0000313" key="1">
    <source>
        <dbReference type="EMBL" id="RCK47083.1"/>
    </source>
</evidence>
<dbReference type="RefSeq" id="WP_114089313.1">
    <property type="nucleotide sequence ID" value="NZ_JPWH01000013.1"/>
</dbReference>
<dbReference type="OrthoDB" id="8450427at2"/>
<dbReference type="EMBL" id="JPWH01000013">
    <property type="protein sequence ID" value="RCK47083.1"/>
    <property type="molecule type" value="Genomic_DNA"/>
</dbReference>
<dbReference type="Proteomes" id="UP000252517">
    <property type="component" value="Unassembled WGS sequence"/>
</dbReference>
<proteinExistence type="predicted"/>
<accession>A0A367X072</accession>